<dbReference type="SUPFAM" id="SSF53335">
    <property type="entry name" value="S-adenosyl-L-methionine-dependent methyltransferases"/>
    <property type="match status" value="1"/>
</dbReference>
<keyword evidence="3" id="KW-0808">Transferase</keyword>
<keyword evidence="2" id="KW-0489">Methyltransferase</keyword>
<dbReference type="PANTHER" id="PTHR12176:SF80">
    <property type="entry name" value="EEF1A LYSINE METHYLTRANSFERASE 4"/>
    <property type="match status" value="1"/>
</dbReference>
<keyword evidence="4" id="KW-1133">Transmembrane helix</keyword>
<protein>
    <recommendedName>
        <fullName evidence="5">Methyltransferase type 11 domain-containing protein</fullName>
    </recommendedName>
</protein>
<keyword evidence="4" id="KW-0812">Transmembrane</keyword>
<evidence type="ECO:0000256" key="1">
    <source>
        <dbReference type="ARBA" id="ARBA00008361"/>
    </source>
</evidence>
<proteinExistence type="inferred from homology"/>
<evidence type="ECO:0000313" key="6">
    <source>
        <dbReference type="EMBL" id="KAK7253322.1"/>
    </source>
</evidence>
<comment type="caution">
    <text evidence="6">The sequence shown here is derived from an EMBL/GenBank/DDBJ whole genome shotgun (WGS) entry which is preliminary data.</text>
</comment>
<sequence length="615" mass="68735">MNKPMDPIQLRQQLRRRSAGRVAEEVVTTKEDVAAKAKKKIKAYGERRYWEARYDDEDVTTDYDWLCDWDALAPVFERNVGGPGARSVLHTGCGNSPLGFELARAGYCDRCVNVDYSAAVVDRMEAAYPSVERGPAPTSERSRSNRRRISWSARDAISIVSSGRVVGARSSRTLRRWDQGDCTDMDYEDELFDVVVDKGTLDAMACHDDEKIALRRGRRYVSECFRVLAPGGVLLVASFGQPETRLKYFEGHDTAEPWCALERETLRASKRRGDKVFIYVLRKKPRTVHPACVGLLVFLALAASAALALRLAYASEAALALARDGVDLEPTPDAAQCNYELLKSFAALAGTARWTLGAGTLLGALRTEPPGLLPWEHDVDVYVPARDASDLIFKVAVDCAHGRREPHCGALEFRGFVDETWWTPCCGFGYKLFHATRDACSLDVLVLAKSSYAPWAHGETPKWPPLSQKLAAAKDALAALDNRADPPTFLVIPEDVHWKNLLFDPGRWTRTPGADWAWPGPHVSYFQDEYFEASEFEPFRSLRLYDIDVNIPNDPWASLNRTYGPECAYMARVDEHGGVLADLRKPEHARLKRPAAIRVRDVTGIGLTDEERRDA</sequence>
<evidence type="ECO:0000259" key="5">
    <source>
        <dbReference type="Pfam" id="PF08241"/>
    </source>
</evidence>
<feature type="transmembrane region" description="Helical" evidence="4">
    <location>
        <begin position="291"/>
        <end position="313"/>
    </location>
</feature>
<dbReference type="EMBL" id="JBBJCI010000035">
    <property type="protein sequence ID" value="KAK7253322.1"/>
    <property type="molecule type" value="Genomic_DNA"/>
</dbReference>
<dbReference type="PANTHER" id="PTHR12176">
    <property type="entry name" value="SAM-DEPENDENT METHYLTRANSFERASE SUPERFAMILY PROTEIN"/>
    <property type="match status" value="1"/>
</dbReference>
<evidence type="ECO:0000256" key="2">
    <source>
        <dbReference type="ARBA" id="ARBA00022603"/>
    </source>
</evidence>
<organism evidence="6 7">
    <name type="scientific">Aureococcus anophagefferens</name>
    <name type="common">Harmful bloom alga</name>
    <dbReference type="NCBI Taxonomy" id="44056"/>
    <lineage>
        <taxon>Eukaryota</taxon>
        <taxon>Sar</taxon>
        <taxon>Stramenopiles</taxon>
        <taxon>Ochrophyta</taxon>
        <taxon>Pelagophyceae</taxon>
        <taxon>Pelagomonadales</taxon>
        <taxon>Pelagomonadaceae</taxon>
        <taxon>Aureococcus</taxon>
    </lineage>
</organism>
<comment type="similarity">
    <text evidence="1">Belongs to the methyltransferase superfamily.</text>
</comment>
<dbReference type="InterPro" id="IPR029063">
    <property type="entry name" value="SAM-dependent_MTases_sf"/>
</dbReference>
<dbReference type="Gene3D" id="3.40.50.150">
    <property type="entry name" value="Vaccinia Virus protein VP39"/>
    <property type="match status" value="1"/>
</dbReference>
<evidence type="ECO:0000256" key="4">
    <source>
        <dbReference type="SAM" id="Phobius"/>
    </source>
</evidence>
<dbReference type="InterPro" id="IPR051419">
    <property type="entry name" value="Lys/N-term_MeTrsfase_sf"/>
</dbReference>
<dbReference type="InterPro" id="IPR013216">
    <property type="entry name" value="Methyltransf_11"/>
</dbReference>
<feature type="domain" description="Methyltransferase type 11" evidence="5">
    <location>
        <begin position="176"/>
        <end position="235"/>
    </location>
</feature>
<reference evidence="6 7" key="1">
    <citation type="submission" date="2024-03" db="EMBL/GenBank/DDBJ databases">
        <title>Aureococcus anophagefferens CCMP1851 and Kratosvirus quantuckense: Draft genome of a second virus-susceptible host strain in the model system.</title>
        <authorList>
            <person name="Chase E."/>
            <person name="Truchon A.R."/>
            <person name="Schepens W."/>
            <person name="Wilhelm S.W."/>
        </authorList>
    </citation>
    <scope>NUCLEOTIDE SEQUENCE [LARGE SCALE GENOMIC DNA]</scope>
    <source>
        <strain evidence="6 7">CCMP1851</strain>
    </source>
</reference>
<evidence type="ECO:0000313" key="7">
    <source>
        <dbReference type="Proteomes" id="UP001363151"/>
    </source>
</evidence>
<dbReference type="Proteomes" id="UP001363151">
    <property type="component" value="Unassembled WGS sequence"/>
</dbReference>
<name>A0ABR1GBI7_AURAN</name>
<gene>
    <name evidence="6" type="ORF">SO694_00001311</name>
</gene>
<keyword evidence="7" id="KW-1185">Reference proteome</keyword>
<evidence type="ECO:0000256" key="3">
    <source>
        <dbReference type="ARBA" id="ARBA00022679"/>
    </source>
</evidence>
<dbReference type="Pfam" id="PF08241">
    <property type="entry name" value="Methyltransf_11"/>
    <property type="match status" value="1"/>
</dbReference>
<keyword evidence="4" id="KW-0472">Membrane</keyword>
<accession>A0ABR1GBI7</accession>